<feature type="region of interest" description="Disordered" evidence="1">
    <location>
        <begin position="52"/>
        <end position="85"/>
    </location>
</feature>
<accession>A0ABQ8N6T5</accession>
<evidence type="ECO:0000313" key="4">
    <source>
        <dbReference type="Proteomes" id="UP001059893"/>
    </source>
</evidence>
<feature type="compositionally biased region" description="Basic and acidic residues" evidence="1">
    <location>
        <begin position="139"/>
        <end position="150"/>
    </location>
</feature>
<evidence type="ECO:0000256" key="2">
    <source>
        <dbReference type="SAM" id="Phobius"/>
    </source>
</evidence>
<proteinExistence type="predicted"/>
<evidence type="ECO:0000256" key="1">
    <source>
        <dbReference type="SAM" id="MobiDB-lite"/>
    </source>
</evidence>
<keyword evidence="2" id="KW-1133">Transmembrane helix</keyword>
<keyword evidence="4" id="KW-1185">Reference proteome</keyword>
<name>A0ABQ8N6T5_PYRGI</name>
<comment type="caution">
    <text evidence="3">The sequence shown here is derived from an EMBL/GenBank/DDBJ whole genome shotgun (WGS) entry which is preliminary data.</text>
</comment>
<gene>
    <name evidence="3" type="ORF">MCOR33_010029</name>
</gene>
<evidence type="ECO:0000313" key="3">
    <source>
        <dbReference type="EMBL" id="KAI6292214.1"/>
    </source>
</evidence>
<dbReference type="Proteomes" id="UP001059893">
    <property type="component" value="Unassembled WGS sequence"/>
</dbReference>
<keyword evidence="2" id="KW-0812">Transmembrane</keyword>
<protein>
    <submittedName>
        <fullName evidence="3">Uncharacterized protein</fullName>
    </submittedName>
</protein>
<feature type="region of interest" description="Disordered" evidence="1">
    <location>
        <begin position="136"/>
        <end position="190"/>
    </location>
</feature>
<reference evidence="3" key="1">
    <citation type="submission" date="2021-01" db="EMBL/GenBank/DDBJ databases">
        <title>Deciphering the adaptive evolutionary patterns associated with biogeogrpahic diversity in the finger millet blast pathogen Magnaporthe oryzae in Eastern Africa.</title>
        <authorList>
            <person name="Onyema G."/>
            <person name="Shittu T.A."/>
            <person name="Dodsworth S."/>
            <person name="Devilliers S."/>
            <person name="Muthumeenakshi S."/>
            <person name="Sreenivasaprasad S."/>
        </authorList>
    </citation>
    <scope>NUCLEOTIDE SEQUENCE</scope>
    <source>
        <strain evidence="3">D15/s37</strain>
    </source>
</reference>
<organism evidence="3 4">
    <name type="scientific">Pyricularia grisea</name>
    <name type="common">Crabgrass-specific blast fungus</name>
    <name type="synonym">Magnaporthe grisea</name>
    <dbReference type="NCBI Taxonomy" id="148305"/>
    <lineage>
        <taxon>Eukaryota</taxon>
        <taxon>Fungi</taxon>
        <taxon>Dikarya</taxon>
        <taxon>Ascomycota</taxon>
        <taxon>Pezizomycotina</taxon>
        <taxon>Sordariomycetes</taxon>
        <taxon>Sordariomycetidae</taxon>
        <taxon>Magnaporthales</taxon>
        <taxon>Pyriculariaceae</taxon>
        <taxon>Pyricularia</taxon>
    </lineage>
</organism>
<sequence>MAGEPGAVELASYTQSESILAYAQELSKQPKHKLQPSMVAINTAVVRTYLESRSPLPKGGGGSSGGSRSSSSRSSSSKSWSSNNNRANRGYYGGGVAGGSGGGGGTLPVWAIVLIVVGVFVAILLIVICIGRHKKKRNERNEQLREENEALRGIPSSPVAGDSYTHADDDGYRNDAAAAPSMSHRNSDPDSIMLLQPASVALASNADYYAPPPPSYAAATKNKPQS</sequence>
<dbReference type="EMBL" id="JABSND010000307">
    <property type="protein sequence ID" value="KAI6292214.1"/>
    <property type="molecule type" value="Genomic_DNA"/>
</dbReference>
<keyword evidence="2" id="KW-0472">Membrane</keyword>
<feature type="transmembrane region" description="Helical" evidence="2">
    <location>
        <begin position="109"/>
        <end position="130"/>
    </location>
</feature>
<feature type="compositionally biased region" description="Low complexity" evidence="1">
    <location>
        <begin position="66"/>
        <end position="85"/>
    </location>
</feature>